<evidence type="ECO:0000313" key="2">
    <source>
        <dbReference type="Proteomes" id="UP000439123"/>
    </source>
</evidence>
<proteinExistence type="predicted"/>
<dbReference type="EMBL" id="CABWLC010000008">
    <property type="protein sequence ID" value="VXA84143.1"/>
    <property type="molecule type" value="Genomic_DNA"/>
</dbReference>
<accession>A0A653KZ62</accession>
<dbReference type="AlphaFoldDB" id="A0A653KZ62"/>
<sequence>MFFIRHFMLETRAILTYILL</sequence>
<name>A0A653KZ62_AERVE</name>
<gene>
    <name evidence="1" type="ORF">AERO8C_160296</name>
</gene>
<dbReference type="Proteomes" id="UP000439123">
    <property type="component" value="Unassembled WGS sequence"/>
</dbReference>
<evidence type="ECO:0000313" key="1">
    <source>
        <dbReference type="EMBL" id="VXA84143.1"/>
    </source>
</evidence>
<protein>
    <submittedName>
        <fullName evidence="1">Uncharacterized protein</fullName>
    </submittedName>
</protein>
<reference evidence="1 2" key="1">
    <citation type="submission" date="2019-10" db="EMBL/GenBank/DDBJ databases">
        <authorList>
            <person name="Karimi E."/>
        </authorList>
    </citation>
    <scope>NUCLEOTIDE SEQUENCE [LARGE SCALE GENOMIC DNA]</scope>
    <source>
        <strain evidence="1">Aeromonas sp. 8C</strain>
    </source>
</reference>
<organism evidence="1 2">
    <name type="scientific">Aeromonas veronii</name>
    <dbReference type="NCBI Taxonomy" id="654"/>
    <lineage>
        <taxon>Bacteria</taxon>
        <taxon>Pseudomonadati</taxon>
        <taxon>Pseudomonadota</taxon>
        <taxon>Gammaproteobacteria</taxon>
        <taxon>Aeromonadales</taxon>
        <taxon>Aeromonadaceae</taxon>
        <taxon>Aeromonas</taxon>
    </lineage>
</organism>